<dbReference type="STRING" id="35608.A0A2U1QJA5"/>
<dbReference type="EMBL" id="PKPP01000082">
    <property type="protein sequence ID" value="PWA98110.1"/>
    <property type="molecule type" value="Genomic_DNA"/>
</dbReference>
<dbReference type="OrthoDB" id="10261669at2759"/>
<comment type="caution">
    <text evidence="1">The sequence shown here is derived from an EMBL/GenBank/DDBJ whole genome shotgun (WGS) entry which is preliminary data.</text>
</comment>
<accession>A0A2U1QJA5</accession>
<dbReference type="AlphaFoldDB" id="A0A2U1QJA5"/>
<organism evidence="1 2">
    <name type="scientific">Artemisia annua</name>
    <name type="common">Sweet wormwood</name>
    <dbReference type="NCBI Taxonomy" id="35608"/>
    <lineage>
        <taxon>Eukaryota</taxon>
        <taxon>Viridiplantae</taxon>
        <taxon>Streptophyta</taxon>
        <taxon>Embryophyta</taxon>
        <taxon>Tracheophyta</taxon>
        <taxon>Spermatophyta</taxon>
        <taxon>Magnoliopsida</taxon>
        <taxon>eudicotyledons</taxon>
        <taxon>Gunneridae</taxon>
        <taxon>Pentapetalae</taxon>
        <taxon>asterids</taxon>
        <taxon>campanulids</taxon>
        <taxon>Asterales</taxon>
        <taxon>Asteraceae</taxon>
        <taxon>Asteroideae</taxon>
        <taxon>Anthemideae</taxon>
        <taxon>Artemisiinae</taxon>
        <taxon>Artemisia</taxon>
    </lineage>
</organism>
<gene>
    <name evidence="1" type="ORF">CTI12_AA019140</name>
</gene>
<proteinExistence type="predicted"/>
<evidence type="ECO:0000313" key="1">
    <source>
        <dbReference type="EMBL" id="PWA98110.1"/>
    </source>
</evidence>
<protein>
    <submittedName>
        <fullName evidence="1">Pre-16S rRNA nuclease</fullName>
    </submittedName>
</protein>
<name>A0A2U1QJA5_ARTAN</name>
<keyword evidence="2" id="KW-1185">Reference proteome</keyword>
<sequence>MRYAKPLRLYQDLLKLDVLKQRRVLGLSIGADSYRNNCVGIAISDLHGELVEPCCVFDRKEHDISHISSRLHDMALKVKLFVENLSMTGNLKMVPYTFWGEEDLYAKLDFGTIVTDCVIWAQRIQCIEDPFSFDPIAAKRLSDKEYAASGMIQDYPDTMKNDVKK</sequence>
<dbReference type="Proteomes" id="UP000245207">
    <property type="component" value="Unassembled WGS sequence"/>
</dbReference>
<reference evidence="1 2" key="1">
    <citation type="journal article" date="2018" name="Mol. Plant">
        <title>The genome of Artemisia annua provides insight into the evolution of Asteraceae family and artemisinin biosynthesis.</title>
        <authorList>
            <person name="Shen Q."/>
            <person name="Zhang L."/>
            <person name="Liao Z."/>
            <person name="Wang S."/>
            <person name="Yan T."/>
            <person name="Shi P."/>
            <person name="Liu M."/>
            <person name="Fu X."/>
            <person name="Pan Q."/>
            <person name="Wang Y."/>
            <person name="Lv Z."/>
            <person name="Lu X."/>
            <person name="Zhang F."/>
            <person name="Jiang W."/>
            <person name="Ma Y."/>
            <person name="Chen M."/>
            <person name="Hao X."/>
            <person name="Li L."/>
            <person name="Tang Y."/>
            <person name="Lv G."/>
            <person name="Zhou Y."/>
            <person name="Sun X."/>
            <person name="Brodelius P.E."/>
            <person name="Rose J.K.C."/>
            <person name="Tang K."/>
        </authorList>
    </citation>
    <scope>NUCLEOTIDE SEQUENCE [LARGE SCALE GENOMIC DNA]</scope>
    <source>
        <strain evidence="2">cv. Huhao1</strain>
        <tissue evidence="1">Leaf</tissue>
    </source>
</reference>
<evidence type="ECO:0000313" key="2">
    <source>
        <dbReference type="Proteomes" id="UP000245207"/>
    </source>
</evidence>